<accession>A0A2N9GE02</accession>
<dbReference type="AlphaFoldDB" id="A0A2N9GE02"/>
<dbReference type="InterPro" id="IPR050905">
    <property type="entry name" value="Plant_NBS-LRR"/>
</dbReference>
<name>A0A2N9GE02_FAGSY</name>
<dbReference type="GO" id="GO:0043531">
    <property type="term" value="F:ADP binding"/>
    <property type="evidence" value="ECO:0007669"/>
    <property type="project" value="InterPro"/>
</dbReference>
<dbReference type="SUPFAM" id="SSF52058">
    <property type="entry name" value="L domain-like"/>
    <property type="match status" value="1"/>
</dbReference>
<sequence length="446" mass="50534">MSCEIIKMELLSKEESWDLFLDIVGHVVLNIRDLEPLVREVAEECVCLPLAIVTIAGSLGNVVHISEWRNALEELNTPMQGPGHVDHAVFERLRFSYERLKDKKLQHCLLYCALYPEDYKIDRDELIEHLIDEGVIERMKSRQAEFDKGHTMLKKLENACLLEGGSHNSKYFVKMHDLIRDMALRIAGPEFIVGSVSDLENLSTLRLTQCQNLKHVPSLAKLTALRKLDLMKSRIKEIPHGLEMLVNLRYLGLDAPISEADAGEVLFREEKVASAPAVPPGTFSRLTKFSIFRCPNIKTLFTPGLLPNLGNLEEIDVRCCEQLEEIISGESDEDKEGEAEEEIEEAGMGSNGIFHKLRVLALSDLPELKTICNGSNVIVCDSVQQIWIGQCPKLKRLPLSLPQTNGQLSSPPSSLRIEIKKEWWELLEWGNHDTKNVLEPYCQFFE</sequence>
<dbReference type="InterPro" id="IPR057135">
    <property type="entry name" value="At4g27190-like_LRR"/>
</dbReference>
<dbReference type="Gene3D" id="1.10.8.430">
    <property type="entry name" value="Helical domain of apoptotic protease-activating factors"/>
    <property type="match status" value="1"/>
</dbReference>
<dbReference type="SUPFAM" id="SSF52540">
    <property type="entry name" value="P-loop containing nucleoside triphosphate hydrolases"/>
    <property type="match status" value="1"/>
</dbReference>
<proteinExistence type="predicted"/>
<dbReference type="InterPro" id="IPR027417">
    <property type="entry name" value="P-loop_NTPase"/>
</dbReference>
<gene>
    <name evidence="6" type="ORF">FSB_LOCUS25665</name>
</gene>
<evidence type="ECO:0000256" key="3">
    <source>
        <dbReference type="ARBA" id="ARBA00022821"/>
    </source>
</evidence>
<protein>
    <submittedName>
        <fullName evidence="6">Uncharacterized protein</fullName>
    </submittedName>
</protein>
<evidence type="ECO:0000313" key="6">
    <source>
        <dbReference type="EMBL" id="SPC97783.1"/>
    </source>
</evidence>
<dbReference type="FunFam" id="1.10.10.10:FF:000322">
    <property type="entry name" value="Probable disease resistance protein At1g63360"/>
    <property type="match status" value="1"/>
</dbReference>
<dbReference type="Pfam" id="PF23559">
    <property type="entry name" value="WHD_DRP"/>
    <property type="match status" value="1"/>
</dbReference>
<evidence type="ECO:0000256" key="2">
    <source>
        <dbReference type="ARBA" id="ARBA00022741"/>
    </source>
</evidence>
<feature type="domain" description="Disease resistance protein winged helix" evidence="5">
    <location>
        <begin position="114"/>
        <end position="183"/>
    </location>
</feature>
<dbReference type="InterPro" id="IPR058922">
    <property type="entry name" value="WHD_DRP"/>
</dbReference>
<dbReference type="GO" id="GO:0006952">
    <property type="term" value="P:defense response"/>
    <property type="evidence" value="ECO:0007669"/>
    <property type="project" value="UniProtKB-KW"/>
</dbReference>
<evidence type="ECO:0000259" key="4">
    <source>
        <dbReference type="Pfam" id="PF23247"/>
    </source>
</evidence>
<dbReference type="Gene3D" id="3.80.10.10">
    <property type="entry name" value="Ribonuclease Inhibitor"/>
    <property type="match status" value="1"/>
</dbReference>
<keyword evidence="2" id="KW-0547">Nucleotide-binding</keyword>
<dbReference type="Pfam" id="PF23247">
    <property type="entry name" value="LRR_RPS2"/>
    <property type="match status" value="1"/>
</dbReference>
<feature type="domain" description="Disease resistance protein At4g27190-like leucine-rich repeats" evidence="4">
    <location>
        <begin position="277"/>
        <end position="397"/>
    </location>
</feature>
<dbReference type="InterPro" id="IPR032675">
    <property type="entry name" value="LRR_dom_sf"/>
</dbReference>
<dbReference type="PANTHER" id="PTHR33463">
    <property type="entry name" value="NB-ARC DOMAIN-CONTAINING PROTEIN-RELATED"/>
    <property type="match status" value="1"/>
</dbReference>
<evidence type="ECO:0000259" key="5">
    <source>
        <dbReference type="Pfam" id="PF23559"/>
    </source>
</evidence>
<keyword evidence="3" id="KW-0611">Plant defense</keyword>
<evidence type="ECO:0000256" key="1">
    <source>
        <dbReference type="ARBA" id="ARBA00022737"/>
    </source>
</evidence>
<organism evidence="6">
    <name type="scientific">Fagus sylvatica</name>
    <name type="common">Beechnut</name>
    <dbReference type="NCBI Taxonomy" id="28930"/>
    <lineage>
        <taxon>Eukaryota</taxon>
        <taxon>Viridiplantae</taxon>
        <taxon>Streptophyta</taxon>
        <taxon>Embryophyta</taxon>
        <taxon>Tracheophyta</taxon>
        <taxon>Spermatophyta</taxon>
        <taxon>Magnoliopsida</taxon>
        <taxon>eudicotyledons</taxon>
        <taxon>Gunneridae</taxon>
        <taxon>Pentapetalae</taxon>
        <taxon>rosids</taxon>
        <taxon>fabids</taxon>
        <taxon>Fagales</taxon>
        <taxon>Fagaceae</taxon>
        <taxon>Fagus</taxon>
    </lineage>
</organism>
<dbReference type="InterPro" id="IPR042197">
    <property type="entry name" value="Apaf_helical"/>
</dbReference>
<reference evidence="6" key="1">
    <citation type="submission" date="2018-02" db="EMBL/GenBank/DDBJ databases">
        <authorList>
            <person name="Cohen D.B."/>
            <person name="Kent A.D."/>
        </authorList>
    </citation>
    <scope>NUCLEOTIDE SEQUENCE</scope>
</reference>
<dbReference type="PANTHER" id="PTHR33463:SF187">
    <property type="entry name" value="AND NB-ARC DOMAIN DISEASE RESISTANCE PROTEIN, PUTATIVE-RELATED"/>
    <property type="match status" value="1"/>
</dbReference>
<keyword evidence="1" id="KW-0677">Repeat</keyword>
<dbReference type="GO" id="GO:0005524">
    <property type="term" value="F:ATP binding"/>
    <property type="evidence" value="ECO:0007669"/>
    <property type="project" value="UniProtKB-KW"/>
</dbReference>
<dbReference type="EMBL" id="OIVN01001798">
    <property type="protein sequence ID" value="SPC97783.1"/>
    <property type="molecule type" value="Genomic_DNA"/>
</dbReference>